<organism evidence="1 2">
    <name type="scientific">Subdoligranulum variabile</name>
    <dbReference type="NCBI Taxonomy" id="214851"/>
    <lineage>
        <taxon>Bacteria</taxon>
        <taxon>Bacillati</taxon>
        <taxon>Bacillota</taxon>
        <taxon>Clostridia</taxon>
        <taxon>Eubacteriales</taxon>
        <taxon>Oscillospiraceae</taxon>
        <taxon>Subdoligranulum</taxon>
    </lineage>
</organism>
<evidence type="ECO:0000313" key="2">
    <source>
        <dbReference type="Proteomes" id="UP000759273"/>
    </source>
</evidence>
<reference evidence="1" key="1">
    <citation type="submission" date="2021-02" db="EMBL/GenBank/DDBJ databases">
        <title>Infant gut strain persistence is associated with maternal origin, phylogeny, and functional potential including surface adhesion and iron acquisition.</title>
        <authorList>
            <person name="Lou Y.C."/>
        </authorList>
    </citation>
    <scope>NUCLEOTIDE SEQUENCE</scope>
    <source>
        <strain evidence="1">L3_101_000M1_dasL3_101_000M1_concoct_87</strain>
    </source>
</reference>
<proteinExistence type="predicted"/>
<evidence type="ECO:0000313" key="1">
    <source>
        <dbReference type="EMBL" id="MBS5333610.1"/>
    </source>
</evidence>
<sequence>MLFDFERFTKLFARAYPVAVYGRHKQYCGRDCGLYSYDDALAVFKEYFLTYEYYMGTAHPQLKRERIVDLIQRMDMGETPEECRYNGIDFVPADYPAMIATHFRTRYRNCDYNICHFFSGSIRYLRFCESVLTDGV</sequence>
<gene>
    <name evidence="1" type="ORF">KHY36_13930</name>
</gene>
<protein>
    <submittedName>
        <fullName evidence="1">Uncharacterized protein</fullName>
    </submittedName>
</protein>
<accession>A0A943DBP7</accession>
<dbReference type="AlphaFoldDB" id="A0A943DBP7"/>
<name>A0A943DBP7_9FIRM</name>
<dbReference type="Proteomes" id="UP000759273">
    <property type="component" value="Unassembled WGS sequence"/>
</dbReference>
<comment type="caution">
    <text evidence="1">The sequence shown here is derived from an EMBL/GenBank/DDBJ whole genome shotgun (WGS) entry which is preliminary data.</text>
</comment>
<dbReference type="EMBL" id="JAGZGG010000048">
    <property type="protein sequence ID" value="MBS5333610.1"/>
    <property type="molecule type" value="Genomic_DNA"/>
</dbReference>